<feature type="domain" description="DUF4097" evidence="2">
    <location>
        <begin position="34"/>
        <end position="298"/>
    </location>
</feature>
<dbReference type="Pfam" id="PF13349">
    <property type="entry name" value="DUF4097"/>
    <property type="match status" value="1"/>
</dbReference>
<dbReference type="InterPro" id="IPR025164">
    <property type="entry name" value="Toastrack_DUF4097"/>
</dbReference>
<feature type="signal peptide" evidence="1">
    <location>
        <begin position="1"/>
        <end position="19"/>
    </location>
</feature>
<evidence type="ECO:0000313" key="4">
    <source>
        <dbReference type="Proteomes" id="UP001165498"/>
    </source>
</evidence>
<organism evidence="3 4">
    <name type="scientific">Tahibacter harae</name>
    <dbReference type="NCBI Taxonomy" id="2963937"/>
    <lineage>
        <taxon>Bacteria</taxon>
        <taxon>Pseudomonadati</taxon>
        <taxon>Pseudomonadota</taxon>
        <taxon>Gammaproteobacteria</taxon>
        <taxon>Lysobacterales</taxon>
        <taxon>Rhodanobacteraceae</taxon>
        <taxon>Tahibacter</taxon>
    </lineage>
</organism>
<dbReference type="PANTHER" id="PTHR34094">
    <property type="match status" value="1"/>
</dbReference>
<sequence>MNTKLLFLGMLLAPGLALAGTPINETRSVDAGARIDISNVKGSVTVSAWDKNEVGITGSLGEGAKRLAIEGGGGSLSVRVEGPDRKGMLSWGSDSSMQETILNLKVPRGASLEVGVVSAEVAVSELSGGQVQVDSVSGRIRVSAVNSPRLRLESVSGDVEFDGKAEDSSIETVSGDVTARGVSGRTRLETVSGKLQIVASAPLKQTEASSVSGDIEISGGLDKGGRIEIETMSGDVRLGLPGNLSASIEAESFSGTLRSDFGTVQKPEHGPGSSLRVKVGDGDGEISLDSFSGDVTIRRE</sequence>
<name>A0ABT1QQC6_9GAMM</name>
<feature type="chain" id="PRO_5047056406" evidence="1">
    <location>
        <begin position="20"/>
        <end position="300"/>
    </location>
</feature>
<comment type="caution">
    <text evidence="3">The sequence shown here is derived from an EMBL/GenBank/DDBJ whole genome shotgun (WGS) entry which is preliminary data.</text>
</comment>
<keyword evidence="1" id="KW-0732">Signal</keyword>
<reference evidence="3" key="1">
    <citation type="submission" date="2022-07" db="EMBL/GenBank/DDBJ databases">
        <title>Tahibacter sp., a new gammaproteobacterium isolated from the silt sample collected at pig farm.</title>
        <authorList>
            <person name="Chen H."/>
        </authorList>
    </citation>
    <scope>NUCLEOTIDE SEQUENCE</scope>
    <source>
        <strain evidence="3">P2K</strain>
    </source>
</reference>
<evidence type="ECO:0000256" key="1">
    <source>
        <dbReference type="SAM" id="SignalP"/>
    </source>
</evidence>
<dbReference type="Proteomes" id="UP001165498">
    <property type="component" value="Unassembled WGS sequence"/>
</dbReference>
<gene>
    <name evidence="3" type="ORF">NM961_07245</name>
</gene>
<dbReference type="PANTHER" id="PTHR34094:SF1">
    <property type="entry name" value="PROTEIN FAM185A"/>
    <property type="match status" value="1"/>
</dbReference>
<evidence type="ECO:0000259" key="2">
    <source>
        <dbReference type="Pfam" id="PF13349"/>
    </source>
</evidence>
<dbReference type="RefSeq" id="WP_255913257.1">
    <property type="nucleotide sequence ID" value="NZ_JANFQO010000005.1"/>
</dbReference>
<proteinExistence type="predicted"/>
<keyword evidence="4" id="KW-1185">Reference proteome</keyword>
<dbReference type="EMBL" id="JANFQO010000005">
    <property type="protein sequence ID" value="MCQ4164503.1"/>
    <property type="molecule type" value="Genomic_DNA"/>
</dbReference>
<accession>A0ABT1QQC6</accession>
<protein>
    <submittedName>
        <fullName evidence="3">DUF4097 domain-containing protein</fullName>
    </submittedName>
</protein>
<evidence type="ECO:0000313" key="3">
    <source>
        <dbReference type="EMBL" id="MCQ4164503.1"/>
    </source>
</evidence>